<comment type="caution">
    <text evidence="2">The sequence shown here is derived from an EMBL/GenBank/DDBJ whole genome shotgun (WGS) entry which is preliminary data.</text>
</comment>
<dbReference type="AlphaFoldDB" id="A0A1U7LLG2"/>
<sequence>MAVSRFKTVTKNIPSRRQGMQQDLADGEEDAKYNVEEGPSIRQGLEDEIDLERSVDGENGCGDDVERGE</sequence>
<feature type="region of interest" description="Disordered" evidence="1">
    <location>
        <begin position="1"/>
        <end position="69"/>
    </location>
</feature>
<evidence type="ECO:0000256" key="1">
    <source>
        <dbReference type="SAM" id="MobiDB-lite"/>
    </source>
</evidence>
<dbReference type="Proteomes" id="UP000186594">
    <property type="component" value="Unassembled WGS sequence"/>
</dbReference>
<evidence type="ECO:0000313" key="2">
    <source>
        <dbReference type="EMBL" id="OLL23382.1"/>
    </source>
</evidence>
<gene>
    <name evidence="2" type="ORF">NEOLI_004175</name>
</gene>
<name>A0A1U7LLG2_NEOID</name>
<feature type="compositionally biased region" description="Polar residues" evidence="1">
    <location>
        <begin position="7"/>
        <end position="21"/>
    </location>
</feature>
<organism evidence="2 3">
    <name type="scientific">Neolecta irregularis (strain DAH-3)</name>
    <dbReference type="NCBI Taxonomy" id="1198029"/>
    <lineage>
        <taxon>Eukaryota</taxon>
        <taxon>Fungi</taxon>
        <taxon>Dikarya</taxon>
        <taxon>Ascomycota</taxon>
        <taxon>Taphrinomycotina</taxon>
        <taxon>Neolectales</taxon>
        <taxon>Neolectaceae</taxon>
        <taxon>Neolecta</taxon>
    </lineage>
</organism>
<reference evidence="2 3" key="1">
    <citation type="submission" date="2016-04" db="EMBL/GenBank/DDBJ databases">
        <title>Evolutionary innovation and constraint leading to complex multicellularity in the Ascomycota.</title>
        <authorList>
            <person name="Cisse O."/>
            <person name="Nguyen A."/>
            <person name="Hewitt D.A."/>
            <person name="Jedd G."/>
            <person name="Stajich J.E."/>
        </authorList>
    </citation>
    <scope>NUCLEOTIDE SEQUENCE [LARGE SCALE GENOMIC DNA]</scope>
    <source>
        <strain evidence="2 3">DAH-3</strain>
    </source>
</reference>
<accession>A0A1U7LLG2</accession>
<evidence type="ECO:0000313" key="3">
    <source>
        <dbReference type="Proteomes" id="UP000186594"/>
    </source>
</evidence>
<feature type="non-terminal residue" evidence="2">
    <location>
        <position position="69"/>
    </location>
</feature>
<protein>
    <submittedName>
        <fullName evidence="2">Uncharacterized protein</fullName>
    </submittedName>
</protein>
<keyword evidence="3" id="KW-1185">Reference proteome</keyword>
<dbReference type="EMBL" id="LXFE01001717">
    <property type="protein sequence ID" value="OLL23382.1"/>
    <property type="molecule type" value="Genomic_DNA"/>
</dbReference>
<proteinExistence type="predicted"/>